<organism evidence="2 4">
    <name type="scientific">Pseudoxanthomonas winnipegensis</name>
    <dbReference type="NCBI Taxonomy" id="2480810"/>
    <lineage>
        <taxon>Bacteria</taxon>
        <taxon>Pseudomonadati</taxon>
        <taxon>Pseudomonadota</taxon>
        <taxon>Gammaproteobacteria</taxon>
        <taxon>Lysobacterales</taxon>
        <taxon>Lysobacteraceae</taxon>
        <taxon>Pseudoxanthomonas</taxon>
    </lineage>
</organism>
<dbReference type="Proteomes" id="UP000291286">
    <property type="component" value="Unassembled WGS sequence"/>
</dbReference>
<evidence type="ECO:0000313" key="3">
    <source>
        <dbReference type="EMBL" id="TAA33806.1"/>
    </source>
</evidence>
<keyword evidence="1" id="KW-0732">Signal</keyword>
<evidence type="ECO:0000313" key="4">
    <source>
        <dbReference type="Proteomes" id="UP000291286"/>
    </source>
</evidence>
<accession>A0A4Q8LSJ3</accession>
<reference evidence="4 5" key="1">
    <citation type="submission" date="2019-02" db="EMBL/GenBank/DDBJ databases">
        <title>WGS of Pseudoxanthomonas species novum from clinical isolates.</title>
        <authorList>
            <person name="Bernier A.-M."/>
            <person name="Bernard K."/>
            <person name="Vachon A."/>
        </authorList>
    </citation>
    <scope>NUCLEOTIDE SEQUENCE [LARGE SCALE GENOMIC DNA]</scope>
    <source>
        <strain evidence="3 5">NML140781</strain>
        <strain evidence="2 4">NML171202</strain>
    </source>
</reference>
<accession>A0A4Q8LMI9</accession>
<dbReference type="EMBL" id="SHMB01000002">
    <property type="protein sequence ID" value="TAA31151.1"/>
    <property type="molecule type" value="Genomic_DNA"/>
</dbReference>
<proteinExistence type="predicted"/>
<dbReference type="EMBL" id="SHMF01000004">
    <property type="protein sequence ID" value="TAA33806.1"/>
    <property type="molecule type" value="Genomic_DNA"/>
</dbReference>
<protein>
    <submittedName>
        <fullName evidence="2">DUF3106 domain-containing protein</fullName>
    </submittedName>
</protein>
<gene>
    <name evidence="3" type="ORF">EA656_15370</name>
    <name evidence="2" type="ORF">EA661_06090</name>
</gene>
<sequence>MRRSKPLVALAVAAVLGLATSVLLAQASDEQALTPAIQAARAARLAALSTPARHAFADRMVAWDRLPPLERARRRAEYADWLALDPATRSRLQQAAATLATLPPAQQQALLTRFGQLDQSEQAGWRLGPDIGADFARLQPLLAYMPQAEIAPMRAVLRQLTAPQRADLAVLAQRTPPQDRDALRQALIAADPAGRGQWLQERLRH</sequence>
<name>A0A4Q8LMI9_9GAMM</name>
<dbReference type="RefSeq" id="WP_130516779.1">
    <property type="nucleotide sequence ID" value="NZ_SHLZ01000005.1"/>
</dbReference>
<dbReference type="InterPro" id="IPR021455">
    <property type="entry name" value="DUF3106"/>
</dbReference>
<evidence type="ECO:0000313" key="2">
    <source>
        <dbReference type="EMBL" id="TAA31151.1"/>
    </source>
</evidence>
<dbReference type="AlphaFoldDB" id="A0A4Q8LMI9"/>
<evidence type="ECO:0000256" key="1">
    <source>
        <dbReference type="SAM" id="SignalP"/>
    </source>
</evidence>
<feature type="chain" id="PRO_5042718353" evidence="1">
    <location>
        <begin position="28"/>
        <end position="205"/>
    </location>
</feature>
<feature type="signal peptide" evidence="1">
    <location>
        <begin position="1"/>
        <end position="27"/>
    </location>
</feature>
<dbReference type="Proteomes" id="UP000292087">
    <property type="component" value="Unassembled WGS sequence"/>
</dbReference>
<evidence type="ECO:0000313" key="5">
    <source>
        <dbReference type="Proteomes" id="UP000292087"/>
    </source>
</evidence>
<dbReference type="Pfam" id="PF11304">
    <property type="entry name" value="DUF3106"/>
    <property type="match status" value="1"/>
</dbReference>
<comment type="caution">
    <text evidence="2">The sequence shown here is derived from an EMBL/GenBank/DDBJ whole genome shotgun (WGS) entry which is preliminary data.</text>
</comment>